<gene>
    <name evidence="8" type="ORF">LENED_002338</name>
</gene>
<proteinExistence type="predicted"/>
<dbReference type="Proteomes" id="UP000188533">
    <property type="component" value="Unassembled WGS sequence"/>
</dbReference>
<dbReference type="InterPro" id="IPR013087">
    <property type="entry name" value="Znf_C2H2_type"/>
</dbReference>
<feature type="domain" description="C2H2-type" evidence="7">
    <location>
        <begin position="55"/>
        <end position="84"/>
    </location>
</feature>
<evidence type="ECO:0000256" key="5">
    <source>
        <dbReference type="PROSITE-ProRule" id="PRU00042"/>
    </source>
</evidence>
<feature type="region of interest" description="Disordered" evidence="6">
    <location>
        <begin position="222"/>
        <end position="252"/>
    </location>
</feature>
<organism evidence="8 9">
    <name type="scientific">Lentinula edodes</name>
    <name type="common">Shiitake mushroom</name>
    <name type="synonym">Lentinus edodes</name>
    <dbReference type="NCBI Taxonomy" id="5353"/>
    <lineage>
        <taxon>Eukaryota</taxon>
        <taxon>Fungi</taxon>
        <taxon>Dikarya</taxon>
        <taxon>Basidiomycota</taxon>
        <taxon>Agaricomycotina</taxon>
        <taxon>Agaricomycetes</taxon>
        <taxon>Agaricomycetidae</taxon>
        <taxon>Agaricales</taxon>
        <taxon>Marasmiineae</taxon>
        <taxon>Omphalotaceae</taxon>
        <taxon>Lentinula</taxon>
    </lineage>
</organism>
<dbReference type="PROSITE" id="PS50157">
    <property type="entry name" value="ZINC_FINGER_C2H2_2"/>
    <property type="match status" value="2"/>
</dbReference>
<dbReference type="Pfam" id="PF00096">
    <property type="entry name" value="zf-C2H2"/>
    <property type="match status" value="1"/>
</dbReference>
<keyword evidence="2" id="KW-0677">Repeat</keyword>
<evidence type="ECO:0000256" key="2">
    <source>
        <dbReference type="ARBA" id="ARBA00022737"/>
    </source>
</evidence>
<keyword evidence="1" id="KW-0479">Metal-binding</keyword>
<dbReference type="PROSITE" id="PS00028">
    <property type="entry name" value="ZINC_FINGER_C2H2_1"/>
    <property type="match status" value="1"/>
</dbReference>
<feature type="domain" description="C2H2-type" evidence="7">
    <location>
        <begin position="19"/>
        <end position="46"/>
    </location>
</feature>
<keyword evidence="3 5" id="KW-0863">Zinc-finger</keyword>
<dbReference type="GO" id="GO:0008270">
    <property type="term" value="F:zinc ion binding"/>
    <property type="evidence" value="ECO:0007669"/>
    <property type="project" value="UniProtKB-KW"/>
</dbReference>
<feature type="compositionally biased region" description="Polar residues" evidence="6">
    <location>
        <begin position="118"/>
        <end position="169"/>
    </location>
</feature>
<feature type="region of interest" description="Disordered" evidence="6">
    <location>
        <begin position="83"/>
        <end position="169"/>
    </location>
</feature>
<comment type="caution">
    <text evidence="8">The sequence shown here is derived from an EMBL/GenBank/DDBJ whole genome shotgun (WGS) entry which is preliminary data.</text>
</comment>
<dbReference type="Gene3D" id="3.30.160.60">
    <property type="entry name" value="Classic Zinc Finger"/>
    <property type="match status" value="1"/>
</dbReference>
<reference evidence="8 9" key="1">
    <citation type="submission" date="2016-08" db="EMBL/GenBank/DDBJ databases">
        <authorList>
            <consortium name="Lentinula edodes genome sequencing consortium"/>
            <person name="Sakamoto Y."/>
            <person name="Nakade K."/>
            <person name="Sato S."/>
            <person name="Yoshida Y."/>
            <person name="Miyazaki K."/>
            <person name="Natsume S."/>
            <person name="Konno N."/>
        </authorList>
    </citation>
    <scope>NUCLEOTIDE SEQUENCE [LARGE SCALE GENOMIC DNA]</scope>
    <source>
        <strain evidence="8 9">NBRC 111202</strain>
    </source>
</reference>
<name>A0A1Q3E1A3_LENED</name>
<evidence type="ECO:0000256" key="6">
    <source>
        <dbReference type="SAM" id="MobiDB-lite"/>
    </source>
</evidence>
<evidence type="ECO:0000313" key="8">
    <source>
        <dbReference type="EMBL" id="GAW00789.1"/>
    </source>
</evidence>
<dbReference type="EMBL" id="BDGU01000041">
    <property type="protein sequence ID" value="GAW00789.1"/>
    <property type="molecule type" value="Genomic_DNA"/>
</dbReference>
<dbReference type="AlphaFoldDB" id="A0A1Q3E1A3"/>
<dbReference type="STRING" id="5353.A0A1Q3E1A3"/>
<protein>
    <submittedName>
        <fullName evidence="8">Transcriptional repressor ctcf-like</fullName>
    </submittedName>
</protein>
<dbReference type="SUPFAM" id="SSF57667">
    <property type="entry name" value="beta-beta-alpha zinc fingers"/>
    <property type="match status" value="1"/>
</dbReference>
<keyword evidence="4" id="KW-0862">Zinc</keyword>
<dbReference type="PANTHER" id="PTHR24379:SF121">
    <property type="entry name" value="C2H2-TYPE DOMAIN-CONTAINING PROTEIN"/>
    <property type="match status" value="1"/>
</dbReference>
<dbReference type="InterPro" id="IPR036236">
    <property type="entry name" value="Znf_C2H2_sf"/>
</dbReference>
<evidence type="ECO:0000313" key="9">
    <source>
        <dbReference type="Proteomes" id="UP000188533"/>
    </source>
</evidence>
<evidence type="ECO:0000259" key="7">
    <source>
        <dbReference type="PROSITE" id="PS50157"/>
    </source>
</evidence>
<evidence type="ECO:0000256" key="4">
    <source>
        <dbReference type="ARBA" id="ARBA00022833"/>
    </source>
</evidence>
<dbReference type="PANTHER" id="PTHR24379">
    <property type="entry name" value="KRAB AND ZINC FINGER DOMAIN-CONTAINING"/>
    <property type="match status" value="1"/>
</dbReference>
<evidence type="ECO:0000256" key="1">
    <source>
        <dbReference type="ARBA" id="ARBA00022723"/>
    </source>
</evidence>
<reference evidence="8 9" key="2">
    <citation type="submission" date="2017-02" db="EMBL/GenBank/DDBJ databases">
        <title>A genome survey and senescence transcriptome analysis in Lentinula edodes.</title>
        <authorList>
            <person name="Sakamoto Y."/>
            <person name="Nakade K."/>
            <person name="Sato S."/>
            <person name="Yoshida Y."/>
            <person name="Miyazaki K."/>
            <person name="Natsume S."/>
            <person name="Konno N."/>
        </authorList>
    </citation>
    <scope>NUCLEOTIDE SEQUENCE [LARGE SCALE GENOMIC DNA]</scope>
    <source>
        <strain evidence="8 9">NBRC 111202</strain>
    </source>
</reference>
<sequence length="275" mass="30645">MARKRKVVYNGDGTLKDPTICDECGTKVARSGDMRRHMRKHLSAAEKLSNPYRSYACPFDGCDFKNLQKSNVDTHIRTHTKEKKKCPSCNFETPDPGTLTRHRKRRHEYVPEPRKSRNPGNTSSSDRTQPQIIIETPSTYSRSTSTLTDIPTSPSTSGEYASVTTSPFSPVQPLPHSSAWCESDNPQSLSSFAGGQTDLNPSSAGYNQWDAMNATYSTLPTTPTPTTPTLSLPLPAIPRPRIEDESPQPSFLRRRPLGIQDILTEEGRVYWGRCS</sequence>
<keyword evidence="9" id="KW-1185">Reference proteome</keyword>
<dbReference type="SMART" id="SM00355">
    <property type="entry name" value="ZnF_C2H2"/>
    <property type="match status" value="3"/>
</dbReference>
<accession>A0A1Q3E1A3</accession>
<evidence type="ECO:0000256" key="3">
    <source>
        <dbReference type="ARBA" id="ARBA00022771"/>
    </source>
</evidence>